<dbReference type="GO" id="GO:0046872">
    <property type="term" value="F:metal ion binding"/>
    <property type="evidence" value="ECO:0007669"/>
    <property type="project" value="UniProtKB-KW"/>
</dbReference>
<gene>
    <name evidence="9" type="ORF">DSTB1V02_LOCUS14688</name>
</gene>
<organism evidence="9">
    <name type="scientific">Darwinula stevensoni</name>
    <dbReference type="NCBI Taxonomy" id="69355"/>
    <lineage>
        <taxon>Eukaryota</taxon>
        <taxon>Metazoa</taxon>
        <taxon>Ecdysozoa</taxon>
        <taxon>Arthropoda</taxon>
        <taxon>Crustacea</taxon>
        <taxon>Oligostraca</taxon>
        <taxon>Ostracoda</taxon>
        <taxon>Podocopa</taxon>
        <taxon>Podocopida</taxon>
        <taxon>Darwinulocopina</taxon>
        <taxon>Darwinuloidea</taxon>
        <taxon>Darwinulidae</taxon>
        <taxon>Darwinula</taxon>
    </lineage>
</organism>
<dbReference type="GO" id="GO:0006146">
    <property type="term" value="P:adenine catabolic process"/>
    <property type="evidence" value="ECO:0007669"/>
    <property type="project" value="InterPro"/>
</dbReference>
<evidence type="ECO:0000256" key="4">
    <source>
        <dbReference type="ARBA" id="ARBA00022801"/>
    </source>
</evidence>
<dbReference type="PANTHER" id="PTHR43114:SF6">
    <property type="entry name" value="ADENINE DEAMINASE"/>
    <property type="match status" value="1"/>
</dbReference>
<dbReference type="Gene3D" id="3.20.20.140">
    <property type="entry name" value="Metal-dependent hydrolases"/>
    <property type="match status" value="1"/>
</dbReference>
<dbReference type="InterPro" id="IPR028892">
    <property type="entry name" value="ADE"/>
</dbReference>
<evidence type="ECO:0000256" key="3">
    <source>
        <dbReference type="ARBA" id="ARBA00022729"/>
    </source>
</evidence>
<keyword evidence="3" id="KW-0732">Signal</keyword>
<dbReference type="SUPFAM" id="SSF51556">
    <property type="entry name" value="Metallo-dependent hydrolases"/>
    <property type="match status" value="1"/>
</dbReference>
<keyword evidence="6" id="KW-0546">Nucleotide metabolism</keyword>
<name>A0A7R9AII1_9CRUS</name>
<dbReference type="CDD" id="cd19963">
    <property type="entry name" value="PBP1_BMP-like"/>
    <property type="match status" value="1"/>
</dbReference>
<keyword evidence="5" id="KW-0862">Zinc</keyword>
<dbReference type="GO" id="GO:0000034">
    <property type="term" value="F:adenine deaminase activity"/>
    <property type="evidence" value="ECO:0007669"/>
    <property type="project" value="InterPro"/>
</dbReference>
<evidence type="ECO:0008006" key="11">
    <source>
        <dbReference type="Google" id="ProtNLM"/>
    </source>
</evidence>
<sequence>MAADGNQLIFGTTFGYMEPMLKVAADNPNVKFEHATGYKTAANMRTYDSRTYEGAYMAGVVAGGMTKSNTLGVVGSIPIPEVIRNINSFTLGAQSVNPKIKTKVVWVGEWFNPGKETEAATALINGGADVLMQNTDSSAVLQTAEKMGKRAFGWDSDMTKYGPKAHLGSAVINWGPYYIKAANDVLNNTWKEEKSWWGVKEGAIDFVSMASDVPEPIQTKVNEVKAGLKDGSYQIWRGPIVDNTGKEVLAKDAVADDGFLGGINFYVKGVDGKPMDSKLVEFIKKLPKAELHIHIEGSLEPELIFALAKRNGIALPYDSVESLRQAYAFTDLQSFLDIYYAGASVLIHEQDFYEMGMAYLERAHQDNVVYAEIFFDPQTHTQRSVDMGAVINGLFRACQDAEQKWGVRSKLIMCFLRHLSEEDAFNTLAMAKDYLDKIIGVGLDSSEVGNPPEKFARVFARCRELGLQVVAHAGEEGPPAYIWQALELLRAKRIDHGVASIEDAKLMQELARSRIAL</sequence>
<feature type="domain" description="Adenosine deaminase" evidence="7">
    <location>
        <begin position="287"/>
        <end position="517"/>
    </location>
</feature>
<keyword evidence="4" id="KW-0378">Hydrolase</keyword>
<keyword evidence="10" id="KW-1185">Reference proteome</keyword>
<dbReference type="InterPro" id="IPR032466">
    <property type="entry name" value="Metal_Hydrolase"/>
</dbReference>
<dbReference type="Pfam" id="PF02608">
    <property type="entry name" value="Bmp"/>
    <property type="match status" value="1"/>
</dbReference>
<dbReference type="Gene3D" id="3.40.50.2300">
    <property type="match status" value="2"/>
</dbReference>
<proteinExistence type="inferred from homology"/>
<feature type="non-terminal residue" evidence="9">
    <location>
        <position position="1"/>
    </location>
</feature>
<dbReference type="GO" id="GO:0043103">
    <property type="term" value="P:hypoxanthine salvage"/>
    <property type="evidence" value="ECO:0007669"/>
    <property type="project" value="TreeGrafter"/>
</dbReference>
<dbReference type="InterPro" id="IPR001365">
    <property type="entry name" value="A_deaminase_dom"/>
</dbReference>
<evidence type="ECO:0000256" key="1">
    <source>
        <dbReference type="ARBA" id="ARBA00001947"/>
    </source>
</evidence>
<dbReference type="InterPro" id="IPR006330">
    <property type="entry name" value="Ado/ade_deaminase"/>
</dbReference>
<dbReference type="InterPro" id="IPR003760">
    <property type="entry name" value="PnrA-like"/>
</dbReference>
<feature type="domain" description="ABC transporter substrate-binding protein PnrA-like" evidence="8">
    <location>
        <begin position="3"/>
        <end position="220"/>
    </location>
</feature>
<dbReference type="HAMAP" id="MF_01962">
    <property type="entry name" value="Adenine_deaminase"/>
    <property type="match status" value="1"/>
</dbReference>
<protein>
    <recommendedName>
        <fullName evidence="11">Adenosine deaminase</fullName>
    </recommendedName>
</protein>
<comment type="cofactor">
    <cofactor evidence="1">
        <name>Zn(2+)</name>
        <dbReference type="ChEBI" id="CHEBI:29105"/>
    </cofactor>
</comment>
<keyword evidence="2" id="KW-0479">Metal-binding</keyword>
<dbReference type="GO" id="GO:0005886">
    <property type="term" value="C:plasma membrane"/>
    <property type="evidence" value="ECO:0007669"/>
    <property type="project" value="InterPro"/>
</dbReference>
<accession>A0A7R9AII1</accession>
<evidence type="ECO:0000313" key="10">
    <source>
        <dbReference type="Proteomes" id="UP000677054"/>
    </source>
</evidence>
<dbReference type="EMBL" id="LR914113">
    <property type="protein sequence ID" value="CAD7254942.1"/>
    <property type="molecule type" value="Genomic_DNA"/>
</dbReference>
<dbReference type="GO" id="GO:0009117">
    <property type="term" value="P:nucleotide metabolic process"/>
    <property type="evidence" value="ECO:0007669"/>
    <property type="project" value="UniProtKB-KW"/>
</dbReference>
<dbReference type="NCBIfam" id="TIGR01430">
    <property type="entry name" value="aden_deam"/>
    <property type="match status" value="1"/>
</dbReference>
<evidence type="ECO:0000256" key="2">
    <source>
        <dbReference type="ARBA" id="ARBA00022723"/>
    </source>
</evidence>
<reference evidence="9" key="1">
    <citation type="submission" date="2020-11" db="EMBL/GenBank/DDBJ databases">
        <authorList>
            <person name="Tran Van P."/>
        </authorList>
    </citation>
    <scope>NUCLEOTIDE SEQUENCE</scope>
</reference>
<evidence type="ECO:0000256" key="5">
    <source>
        <dbReference type="ARBA" id="ARBA00022833"/>
    </source>
</evidence>
<dbReference type="EMBL" id="CAJPEV010014595">
    <property type="protein sequence ID" value="CAG0906989.1"/>
    <property type="molecule type" value="Genomic_DNA"/>
</dbReference>
<dbReference type="Pfam" id="PF00962">
    <property type="entry name" value="A_deaminase"/>
    <property type="match status" value="1"/>
</dbReference>
<dbReference type="Proteomes" id="UP000677054">
    <property type="component" value="Unassembled WGS sequence"/>
</dbReference>
<dbReference type="AlphaFoldDB" id="A0A7R9AII1"/>
<evidence type="ECO:0000259" key="8">
    <source>
        <dbReference type="Pfam" id="PF02608"/>
    </source>
</evidence>
<dbReference type="PANTHER" id="PTHR43114">
    <property type="entry name" value="ADENINE DEAMINASE"/>
    <property type="match status" value="1"/>
</dbReference>
<dbReference type="OrthoDB" id="6366461at2759"/>
<evidence type="ECO:0000259" key="7">
    <source>
        <dbReference type="Pfam" id="PF00962"/>
    </source>
</evidence>
<dbReference type="GO" id="GO:0005829">
    <property type="term" value="C:cytosol"/>
    <property type="evidence" value="ECO:0007669"/>
    <property type="project" value="TreeGrafter"/>
</dbReference>
<evidence type="ECO:0000313" key="9">
    <source>
        <dbReference type="EMBL" id="CAD7254942.1"/>
    </source>
</evidence>
<evidence type="ECO:0000256" key="6">
    <source>
        <dbReference type="ARBA" id="ARBA00023080"/>
    </source>
</evidence>